<reference evidence="2 3" key="1">
    <citation type="journal article" date="2012" name="PLoS Pathog.">
        <title>Diverse lifestyles and strategies of plant pathogenesis encoded in the genomes of eighteen Dothideomycetes fungi.</title>
        <authorList>
            <person name="Ohm R.A."/>
            <person name="Feau N."/>
            <person name="Henrissat B."/>
            <person name="Schoch C.L."/>
            <person name="Horwitz B.A."/>
            <person name="Barry K.W."/>
            <person name="Condon B.J."/>
            <person name="Copeland A.C."/>
            <person name="Dhillon B."/>
            <person name="Glaser F."/>
            <person name="Hesse C.N."/>
            <person name="Kosti I."/>
            <person name="LaButti K."/>
            <person name="Lindquist E.A."/>
            <person name="Lucas S."/>
            <person name="Salamov A.A."/>
            <person name="Bradshaw R.E."/>
            <person name="Ciuffetti L."/>
            <person name="Hamelin R.C."/>
            <person name="Kema G.H.J."/>
            <person name="Lawrence C."/>
            <person name="Scott J.A."/>
            <person name="Spatafora J.W."/>
            <person name="Turgeon B.G."/>
            <person name="de Wit P.J.G.M."/>
            <person name="Zhong S."/>
            <person name="Goodwin S.B."/>
            <person name="Grigoriev I.V."/>
        </authorList>
    </citation>
    <scope>NUCLEOTIDE SEQUENCE [LARGE SCALE GENOMIC DNA]</scope>
    <source>
        <strain evidence="3">28A</strain>
    </source>
</reference>
<accession>R0KLM9</accession>
<keyword evidence="3" id="KW-1185">Reference proteome</keyword>
<dbReference type="EMBL" id="KB908493">
    <property type="protein sequence ID" value="EOA90029.1"/>
    <property type="molecule type" value="Genomic_DNA"/>
</dbReference>
<dbReference type="eggNOG" id="ENOG502RIRZ">
    <property type="taxonomic scope" value="Eukaryota"/>
</dbReference>
<feature type="signal peptide" evidence="1">
    <location>
        <begin position="1"/>
        <end position="17"/>
    </location>
</feature>
<dbReference type="RefSeq" id="XP_008021812.1">
    <property type="nucleotide sequence ID" value="XM_008023621.1"/>
</dbReference>
<keyword evidence="1" id="KW-0732">Signal</keyword>
<name>R0KLM9_EXST2</name>
<sequence length="123" mass="12936">MLTKLFVGLLAATMSTAFPATNMETASTAPAKANVLVDLFYSDNCNGKPTYARIEADKCYDFSAGVKSLRVAGVEGQVKYNALNVYSAKSCDSGPVLQPVLSDACSAVVAYKAIKLSIDTPKA</sequence>
<proteinExistence type="predicted"/>
<gene>
    <name evidence="2" type="ORF">SETTUDRAFT_25308</name>
</gene>
<evidence type="ECO:0000313" key="2">
    <source>
        <dbReference type="EMBL" id="EOA90029.1"/>
    </source>
</evidence>
<dbReference type="HOGENOM" id="CLU_164229_0_0_1"/>
<reference evidence="2 3" key="2">
    <citation type="journal article" date="2013" name="PLoS Genet.">
        <title>Comparative genome structure, secondary metabolite, and effector coding capacity across Cochliobolus pathogens.</title>
        <authorList>
            <person name="Condon B.J."/>
            <person name="Leng Y."/>
            <person name="Wu D."/>
            <person name="Bushley K.E."/>
            <person name="Ohm R.A."/>
            <person name="Otillar R."/>
            <person name="Martin J."/>
            <person name="Schackwitz W."/>
            <person name="Grimwood J."/>
            <person name="MohdZainudin N."/>
            <person name="Xue C."/>
            <person name="Wang R."/>
            <person name="Manning V.A."/>
            <person name="Dhillon B."/>
            <person name="Tu Z.J."/>
            <person name="Steffenson B.J."/>
            <person name="Salamov A."/>
            <person name="Sun H."/>
            <person name="Lowry S."/>
            <person name="LaButti K."/>
            <person name="Han J."/>
            <person name="Copeland A."/>
            <person name="Lindquist E."/>
            <person name="Barry K."/>
            <person name="Schmutz J."/>
            <person name="Baker S.E."/>
            <person name="Ciuffetti L.M."/>
            <person name="Grigoriev I.V."/>
            <person name="Zhong S."/>
            <person name="Turgeon B.G."/>
        </authorList>
    </citation>
    <scope>NUCLEOTIDE SEQUENCE [LARGE SCALE GENOMIC DNA]</scope>
    <source>
        <strain evidence="3">28A</strain>
    </source>
</reference>
<dbReference type="AlphaFoldDB" id="R0KLM9"/>
<dbReference type="Proteomes" id="UP000016935">
    <property type="component" value="Unassembled WGS sequence"/>
</dbReference>
<protein>
    <submittedName>
        <fullName evidence="2">Uncharacterized protein</fullName>
    </submittedName>
</protein>
<dbReference type="GeneID" id="19402899"/>
<evidence type="ECO:0000256" key="1">
    <source>
        <dbReference type="SAM" id="SignalP"/>
    </source>
</evidence>
<organism evidence="2 3">
    <name type="scientific">Exserohilum turcicum (strain 28A)</name>
    <name type="common">Northern leaf blight fungus</name>
    <name type="synonym">Setosphaeria turcica</name>
    <dbReference type="NCBI Taxonomy" id="671987"/>
    <lineage>
        <taxon>Eukaryota</taxon>
        <taxon>Fungi</taxon>
        <taxon>Dikarya</taxon>
        <taxon>Ascomycota</taxon>
        <taxon>Pezizomycotina</taxon>
        <taxon>Dothideomycetes</taxon>
        <taxon>Pleosporomycetidae</taxon>
        <taxon>Pleosporales</taxon>
        <taxon>Pleosporineae</taxon>
        <taxon>Pleosporaceae</taxon>
        <taxon>Exserohilum</taxon>
    </lineage>
</organism>
<feature type="chain" id="PRO_5004354268" evidence="1">
    <location>
        <begin position="18"/>
        <end position="123"/>
    </location>
</feature>
<evidence type="ECO:0000313" key="3">
    <source>
        <dbReference type="Proteomes" id="UP000016935"/>
    </source>
</evidence>
<dbReference type="OrthoDB" id="3677768at2759"/>